<dbReference type="PANTHER" id="PTHR11091:SF0">
    <property type="entry name" value="MALATE DEHYDROGENASE"/>
    <property type="match status" value="1"/>
</dbReference>
<gene>
    <name evidence="3" type="ORF">GXW71_05445</name>
</gene>
<dbReference type="Gene3D" id="1.10.1530.10">
    <property type="match status" value="1"/>
</dbReference>
<evidence type="ECO:0000313" key="3">
    <source>
        <dbReference type="EMBL" id="MBR0663798.1"/>
    </source>
</evidence>
<dbReference type="InterPro" id="IPR036111">
    <property type="entry name" value="Mal/L-sulfo/L-lacto_DH-like_sf"/>
</dbReference>
<dbReference type="EMBL" id="JAAGBB010000005">
    <property type="protein sequence ID" value="MBR0663798.1"/>
    <property type="molecule type" value="Genomic_DNA"/>
</dbReference>
<dbReference type="InterPro" id="IPR043143">
    <property type="entry name" value="Mal/L-sulf/L-lact_DH-like_NADP"/>
</dbReference>
<reference evidence="4" key="1">
    <citation type="journal article" date="2021" name="Syst. Appl. Microbiol.">
        <title>Roseomonas hellenica sp. nov., isolated from roots of wild-growing Alkanna tinctoria.</title>
        <authorList>
            <person name="Rat A."/>
            <person name="Naranjo H.D."/>
            <person name="Lebbe L."/>
            <person name="Cnockaert M."/>
            <person name="Krigas N."/>
            <person name="Grigoriadou K."/>
            <person name="Maloupa E."/>
            <person name="Willems A."/>
        </authorList>
    </citation>
    <scope>NUCLEOTIDE SEQUENCE [LARGE SCALE GENOMIC DNA]</scope>
    <source>
        <strain evidence="4">LMG 31523</strain>
    </source>
</reference>
<keyword evidence="4" id="KW-1185">Reference proteome</keyword>
<dbReference type="Pfam" id="PF02615">
    <property type="entry name" value="Ldh_2"/>
    <property type="match status" value="1"/>
</dbReference>
<keyword evidence="2" id="KW-0560">Oxidoreductase</keyword>
<organism evidence="3 4">
    <name type="scientific">Plastoroseomonas hellenica</name>
    <dbReference type="NCBI Taxonomy" id="2687306"/>
    <lineage>
        <taxon>Bacteria</taxon>
        <taxon>Pseudomonadati</taxon>
        <taxon>Pseudomonadota</taxon>
        <taxon>Alphaproteobacteria</taxon>
        <taxon>Acetobacterales</taxon>
        <taxon>Acetobacteraceae</taxon>
        <taxon>Plastoroseomonas</taxon>
    </lineage>
</organism>
<dbReference type="InterPro" id="IPR003767">
    <property type="entry name" value="Malate/L-lactate_DH-like"/>
</dbReference>
<dbReference type="InterPro" id="IPR043144">
    <property type="entry name" value="Mal/L-sulf/L-lact_DH-like_ah"/>
</dbReference>
<dbReference type="Gene3D" id="3.30.1370.60">
    <property type="entry name" value="Hypothetical oxidoreductase yiak, domain 2"/>
    <property type="match status" value="1"/>
</dbReference>
<name>A0ABS5EU27_9PROT</name>
<dbReference type="RefSeq" id="WP_211851394.1">
    <property type="nucleotide sequence ID" value="NZ_JAAGBB010000005.1"/>
</dbReference>
<dbReference type="PANTHER" id="PTHR11091">
    <property type="entry name" value="OXIDOREDUCTASE-RELATED"/>
    <property type="match status" value="1"/>
</dbReference>
<protein>
    <submittedName>
        <fullName evidence="3">Ldh family oxidoreductase</fullName>
    </submittedName>
</protein>
<proteinExistence type="inferred from homology"/>
<dbReference type="Proteomes" id="UP001196870">
    <property type="component" value="Unassembled WGS sequence"/>
</dbReference>
<evidence type="ECO:0000256" key="2">
    <source>
        <dbReference type="ARBA" id="ARBA00023002"/>
    </source>
</evidence>
<evidence type="ECO:0000256" key="1">
    <source>
        <dbReference type="ARBA" id="ARBA00006056"/>
    </source>
</evidence>
<sequence>MAPPDVVRLAAPALQALARDIFVAVGVGADDAALWAETLVWANLRGVDSHGVLRIPRYLELIAQGGIHPRPAMRLLKAAGAIALLDADRAPGPVAMARAMEEAIAAARRVHVGWCVARDITHAGAVGHFALRAAAAGMAGLVMTASIPLMAWPGSRRAVVSTNPIAIAIPAGRHPPLLLDMATAKVALGKIMSARQTGAPIPPDWGIDAEGAPTTDATAVATLLPMAGPKGAGLSLMIECLASLAAGNPVIAPALAGAPGTAKGGTAMNGVAIALDLAAFGDPAGFVQSVDALAEAVAAQPKAAGTDALLLPGERGDAELARRRRSGIPLPAGVWKQLTAAATRLGVSLPAPLEG</sequence>
<evidence type="ECO:0000313" key="4">
    <source>
        <dbReference type="Proteomes" id="UP001196870"/>
    </source>
</evidence>
<comment type="similarity">
    <text evidence="1">Belongs to the LDH2/MDH2 oxidoreductase family.</text>
</comment>
<comment type="caution">
    <text evidence="3">The sequence shown here is derived from an EMBL/GenBank/DDBJ whole genome shotgun (WGS) entry which is preliminary data.</text>
</comment>
<dbReference type="SUPFAM" id="SSF89733">
    <property type="entry name" value="L-sulfolactate dehydrogenase-like"/>
    <property type="match status" value="1"/>
</dbReference>
<accession>A0ABS5EU27</accession>